<keyword evidence="1" id="KW-1133">Transmembrane helix</keyword>
<dbReference type="OrthoDB" id="581705at2"/>
<accession>A0A1I1T621</accession>
<sequence>MTDASPEIVAPGFIGWMVWIAVLGGLSLLLGNLVGSIVVPGHDFVADTVSDLAAGKYEIIQDVALYGFAASLMALALGAAVLHDGQTKWSLLIGALALLAACVVIIGARNEYGDNDSDGVVIHIYVVYVIGALFAACFLIGGLAGSRIAGFFAPLSWLCLVLWAVGAPVFFFLPTEWDGLWERGLGVICVVWVIGFAWAMRHRSQQAVR</sequence>
<name>A0A1I1T621_9RHOB</name>
<evidence type="ECO:0008006" key="4">
    <source>
        <dbReference type="Google" id="ProtNLM"/>
    </source>
</evidence>
<gene>
    <name evidence="2" type="ORF">SAMN04488523_101286</name>
</gene>
<proteinExistence type="predicted"/>
<feature type="transmembrane region" description="Helical" evidence="1">
    <location>
        <begin position="59"/>
        <end position="82"/>
    </location>
</feature>
<feature type="transmembrane region" description="Helical" evidence="1">
    <location>
        <begin position="12"/>
        <end position="39"/>
    </location>
</feature>
<feature type="transmembrane region" description="Helical" evidence="1">
    <location>
        <begin position="180"/>
        <end position="200"/>
    </location>
</feature>
<keyword evidence="3" id="KW-1185">Reference proteome</keyword>
<dbReference type="EMBL" id="FOMW01000001">
    <property type="protein sequence ID" value="SFD54069.1"/>
    <property type="molecule type" value="Genomic_DNA"/>
</dbReference>
<dbReference type="InterPro" id="IPR009339">
    <property type="entry name" value="DUF998"/>
</dbReference>
<evidence type="ECO:0000256" key="1">
    <source>
        <dbReference type="SAM" id="Phobius"/>
    </source>
</evidence>
<dbReference type="AlphaFoldDB" id="A0A1I1T621"/>
<keyword evidence="1" id="KW-0472">Membrane</keyword>
<dbReference type="Proteomes" id="UP000198977">
    <property type="component" value="Unassembled WGS sequence"/>
</dbReference>
<evidence type="ECO:0000313" key="3">
    <source>
        <dbReference type="Proteomes" id="UP000198977"/>
    </source>
</evidence>
<protein>
    <recommendedName>
        <fullName evidence="4">DUF998 domain-containing protein</fullName>
    </recommendedName>
</protein>
<evidence type="ECO:0000313" key="2">
    <source>
        <dbReference type="EMBL" id="SFD54069.1"/>
    </source>
</evidence>
<dbReference type="Pfam" id="PF06197">
    <property type="entry name" value="DUF998"/>
    <property type="match status" value="1"/>
</dbReference>
<dbReference type="RefSeq" id="WP_093922026.1">
    <property type="nucleotide sequence ID" value="NZ_FOMW01000001.1"/>
</dbReference>
<feature type="transmembrane region" description="Helical" evidence="1">
    <location>
        <begin position="120"/>
        <end position="144"/>
    </location>
</feature>
<dbReference type="STRING" id="74348.SAMN04488523_101286"/>
<reference evidence="2 3" key="1">
    <citation type="submission" date="2016-10" db="EMBL/GenBank/DDBJ databases">
        <authorList>
            <person name="de Groot N.N."/>
        </authorList>
    </citation>
    <scope>NUCLEOTIDE SEQUENCE [LARGE SCALE GENOMIC DNA]</scope>
    <source>
        <strain evidence="2 3">DSM 11443</strain>
    </source>
</reference>
<organism evidence="2 3">
    <name type="scientific">Sulfitobacter brevis</name>
    <dbReference type="NCBI Taxonomy" id="74348"/>
    <lineage>
        <taxon>Bacteria</taxon>
        <taxon>Pseudomonadati</taxon>
        <taxon>Pseudomonadota</taxon>
        <taxon>Alphaproteobacteria</taxon>
        <taxon>Rhodobacterales</taxon>
        <taxon>Roseobacteraceae</taxon>
        <taxon>Sulfitobacter</taxon>
    </lineage>
</organism>
<feature type="transmembrane region" description="Helical" evidence="1">
    <location>
        <begin position="89"/>
        <end position="108"/>
    </location>
</feature>
<keyword evidence="1" id="KW-0812">Transmembrane</keyword>
<feature type="transmembrane region" description="Helical" evidence="1">
    <location>
        <begin position="151"/>
        <end position="174"/>
    </location>
</feature>